<dbReference type="GO" id="GO:0005524">
    <property type="term" value="F:ATP binding"/>
    <property type="evidence" value="ECO:0007669"/>
    <property type="project" value="UniProtKB-KW"/>
</dbReference>
<dbReference type="Proteomes" id="UP001595457">
    <property type="component" value="Unassembled WGS sequence"/>
</dbReference>
<proteinExistence type="predicted"/>
<dbReference type="RefSeq" id="WP_377814356.1">
    <property type="nucleotide sequence ID" value="NZ_JBHRSJ010000019.1"/>
</dbReference>
<keyword evidence="6" id="KW-1185">Reference proteome</keyword>
<gene>
    <name evidence="5" type="ORF">ACFOJE_10840</name>
</gene>
<sequence>MAPFVLPALLRRSRAARACAPDRLDFHLRKRLVAADGPVTLDVALSLSRGESLALLGPSGTGKTSLLRLLAGLLPADDGHVAAFGRLWLDCAAGIDLPARRRRAGLVFQDYALFPNMSVRGNVRFALPRGVPSSRADQLLELVGLAGLADRAPGRLSGGQQQRLALARALAAEPELLLLDEPLSALDGALRRELQEALAALRARQRTTLILVTHDPAEALRLADRAVLLEAGAVVADGSPAALFGADAADAPLLLAGRVLVCETAADGSPRYRIESQGRQCLARVAPGTVLAPGDGVLLSAGDWRATPLAARRP</sequence>
<evidence type="ECO:0000256" key="1">
    <source>
        <dbReference type="ARBA" id="ARBA00022448"/>
    </source>
</evidence>
<dbReference type="PROSITE" id="PS00211">
    <property type="entry name" value="ABC_TRANSPORTER_1"/>
    <property type="match status" value="1"/>
</dbReference>
<keyword evidence="1" id="KW-0813">Transport</keyword>
<dbReference type="EMBL" id="JBHRSJ010000019">
    <property type="protein sequence ID" value="MFC2972706.1"/>
    <property type="molecule type" value="Genomic_DNA"/>
</dbReference>
<dbReference type="InterPro" id="IPR050093">
    <property type="entry name" value="ABC_SmlMolc_Importer"/>
</dbReference>
<comment type="caution">
    <text evidence="5">The sequence shown here is derived from an EMBL/GenBank/DDBJ whole genome shotgun (WGS) entry which is preliminary data.</text>
</comment>
<dbReference type="SMART" id="SM00382">
    <property type="entry name" value="AAA"/>
    <property type="match status" value="1"/>
</dbReference>
<keyword evidence="2" id="KW-0547">Nucleotide-binding</keyword>
<feature type="domain" description="ABC transporter" evidence="4">
    <location>
        <begin position="10"/>
        <end position="256"/>
    </location>
</feature>
<evidence type="ECO:0000313" key="5">
    <source>
        <dbReference type="EMBL" id="MFC2972706.1"/>
    </source>
</evidence>
<accession>A0ABV7ATW9</accession>
<dbReference type="InterPro" id="IPR003439">
    <property type="entry name" value="ABC_transporter-like_ATP-bd"/>
</dbReference>
<organism evidence="5 6">
    <name type="scientific">Azotobacter bryophylli</name>
    <dbReference type="NCBI Taxonomy" id="1986537"/>
    <lineage>
        <taxon>Bacteria</taxon>
        <taxon>Pseudomonadati</taxon>
        <taxon>Pseudomonadota</taxon>
        <taxon>Gammaproteobacteria</taxon>
        <taxon>Pseudomonadales</taxon>
        <taxon>Pseudomonadaceae</taxon>
        <taxon>Azotobacter</taxon>
    </lineage>
</organism>
<dbReference type="InterPro" id="IPR017871">
    <property type="entry name" value="ABC_transporter-like_CS"/>
</dbReference>
<dbReference type="InterPro" id="IPR027417">
    <property type="entry name" value="P-loop_NTPase"/>
</dbReference>
<dbReference type="PROSITE" id="PS50893">
    <property type="entry name" value="ABC_TRANSPORTER_2"/>
    <property type="match status" value="1"/>
</dbReference>
<dbReference type="Gene3D" id="3.40.50.300">
    <property type="entry name" value="P-loop containing nucleotide triphosphate hydrolases"/>
    <property type="match status" value="1"/>
</dbReference>
<name>A0ABV7ATW9_9GAMM</name>
<dbReference type="Pfam" id="PF00005">
    <property type="entry name" value="ABC_tran"/>
    <property type="match status" value="1"/>
</dbReference>
<dbReference type="InterPro" id="IPR003593">
    <property type="entry name" value="AAA+_ATPase"/>
</dbReference>
<evidence type="ECO:0000256" key="2">
    <source>
        <dbReference type="ARBA" id="ARBA00022741"/>
    </source>
</evidence>
<evidence type="ECO:0000256" key="3">
    <source>
        <dbReference type="ARBA" id="ARBA00022840"/>
    </source>
</evidence>
<dbReference type="PANTHER" id="PTHR42781:SF4">
    <property type="entry name" value="SPERMIDINE_PUTRESCINE IMPORT ATP-BINDING PROTEIN POTA"/>
    <property type="match status" value="1"/>
</dbReference>
<evidence type="ECO:0000313" key="6">
    <source>
        <dbReference type="Proteomes" id="UP001595457"/>
    </source>
</evidence>
<keyword evidence="3 5" id="KW-0067">ATP-binding</keyword>
<protein>
    <submittedName>
        <fullName evidence="5">ATP-binding cassette domain-containing protein</fullName>
    </submittedName>
</protein>
<dbReference type="PANTHER" id="PTHR42781">
    <property type="entry name" value="SPERMIDINE/PUTRESCINE IMPORT ATP-BINDING PROTEIN POTA"/>
    <property type="match status" value="1"/>
</dbReference>
<evidence type="ECO:0000259" key="4">
    <source>
        <dbReference type="PROSITE" id="PS50893"/>
    </source>
</evidence>
<reference evidence="6" key="1">
    <citation type="journal article" date="2019" name="Int. J. Syst. Evol. Microbiol.">
        <title>The Global Catalogue of Microorganisms (GCM) 10K type strain sequencing project: providing services to taxonomists for standard genome sequencing and annotation.</title>
        <authorList>
            <consortium name="The Broad Institute Genomics Platform"/>
            <consortium name="The Broad Institute Genome Sequencing Center for Infectious Disease"/>
            <person name="Wu L."/>
            <person name="Ma J."/>
        </authorList>
    </citation>
    <scope>NUCLEOTIDE SEQUENCE [LARGE SCALE GENOMIC DNA]</scope>
    <source>
        <strain evidence="6">KCTC 62195</strain>
    </source>
</reference>
<dbReference type="SUPFAM" id="SSF52540">
    <property type="entry name" value="P-loop containing nucleoside triphosphate hydrolases"/>
    <property type="match status" value="1"/>
</dbReference>